<dbReference type="PANTHER" id="PTHR21508:SF5">
    <property type="entry name" value="MITOGUARDIN"/>
    <property type="match status" value="1"/>
</dbReference>
<evidence type="ECO:0000256" key="1">
    <source>
        <dbReference type="ARBA" id="ARBA00004294"/>
    </source>
</evidence>
<protein>
    <recommendedName>
        <fullName evidence="12">Mitoguardin</fullName>
    </recommendedName>
</protein>
<evidence type="ECO:0000256" key="9">
    <source>
        <dbReference type="SAM" id="Phobius"/>
    </source>
</evidence>
<dbReference type="GO" id="GO:0005741">
    <property type="term" value="C:mitochondrial outer membrane"/>
    <property type="evidence" value="ECO:0007669"/>
    <property type="project" value="UniProtKB-SubCell"/>
</dbReference>
<keyword evidence="5 9" id="KW-1133">Transmembrane helix</keyword>
<comment type="subcellular location">
    <subcellularLocation>
        <location evidence="1">Mitochondrion outer membrane</location>
    </subcellularLocation>
</comment>
<reference evidence="10" key="1">
    <citation type="submission" date="2022-01" db="EMBL/GenBank/DDBJ databases">
        <authorList>
            <person name="King R."/>
        </authorList>
    </citation>
    <scope>NUCLEOTIDE SEQUENCE</scope>
</reference>
<keyword evidence="4" id="KW-1000">Mitochondrion outer membrane</keyword>
<evidence type="ECO:0008006" key="12">
    <source>
        <dbReference type="Google" id="ProtNLM"/>
    </source>
</evidence>
<evidence type="ECO:0000313" key="10">
    <source>
        <dbReference type="EMBL" id="CAG9812096.1"/>
    </source>
</evidence>
<keyword evidence="11" id="KW-1185">Reference proteome</keyword>
<dbReference type="OrthoDB" id="8880065at2759"/>
<evidence type="ECO:0000256" key="3">
    <source>
        <dbReference type="ARBA" id="ARBA00022692"/>
    </source>
</evidence>
<dbReference type="PANTHER" id="PTHR21508">
    <property type="entry name" value="MITOGUARDIN"/>
    <property type="match status" value="1"/>
</dbReference>
<keyword evidence="7 9" id="KW-0472">Membrane</keyword>
<sequence>MFSFKFMPVNVTTSHKIIIISVTTGVALLGILASYLSRRKIRPTRNARLRAYASGRRTRNSIRSPNDALSTAGSRASARSVSPGGSVYTTTDIVSYASGSTRGAGPSGQPPVPLSPQQLGVMGMEKLEDVISIWEDALAAHSLGNSASHPEDAEFFREIQNLLEIAYGLQEQSELLFLDERSCLFRTQNDDDQNYADANFDSAESFASALDQIADLREFEDFEPENEEEIEHPLYINTVRGMEQNPIPCRHIRSDLVHVASDSEYLAKLHCIRLAFHHMFRDQNVSKWVADTGRQILTDLLCLNDKDPKDFIIGYERMLTFMQEPFGWQQAELELSERGVKAMTFYDIVLDFIILDAFKDLESPPGSVMAVVNNRFLSNGFKETALATAVWSVVRAKKRMLKFSDGFMAYFYQITEQISPVMCWGFFGNDENLKEVCHYFRTQVVDFLSDIFNFQKVRYTTVEELSEDILRLMKERASNIQIKFSA</sequence>
<evidence type="ECO:0000256" key="6">
    <source>
        <dbReference type="ARBA" id="ARBA00023128"/>
    </source>
</evidence>
<evidence type="ECO:0000256" key="7">
    <source>
        <dbReference type="ARBA" id="ARBA00023136"/>
    </source>
</evidence>
<evidence type="ECO:0000313" key="11">
    <source>
        <dbReference type="Proteomes" id="UP001153620"/>
    </source>
</evidence>
<dbReference type="AlphaFoldDB" id="A0A9N9S7I3"/>
<proteinExistence type="inferred from homology"/>
<organism evidence="10 11">
    <name type="scientific">Chironomus riparius</name>
    <dbReference type="NCBI Taxonomy" id="315576"/>
    <lineage>
        <taxon>Eukaryota</taxon>
        <taxon>Metazoa</taxon>
        <taxon>Ecdysozoa</taxon>
        <taxon>Arthropoda</taxon>
        <taxon>Hexapoda</taxon>
        <taxon>Insecta</taxon>
        <taxon>Pterygota</taxon>
        <taxon>Neoptera</taxon>
        <taxon>Endopterygota</taxon>
        <taxon>Diptera</taxon>
        <taxon>Nematocera</taxon>
        <taxon>Chironomoidea</taxon>
        <taxon>Chironomidae</taxon>
        <taxon>Chironominae</taxon>
        <taxon>Chironomus</taxon>
    </lineage>
</organism>
<reference evidence="10" key="2">
    <citation type="submission" date="2022-10" db="EMBL/GenBank/DDBJ databases">
        <authorList>
            <consortium name="ENA_rothamsted_submissions"/>
            <consortium name="culmorum"/>
            <person name="King R."/>
        </authorList>
    </citation>
    <scope>NUCLEOTIDE SEQUENCE</scope>
</reference>
<evidence type="ECO:0000256" key="4">
    <source>
        <dbReference type="ARBA" id="ARBA00022787"/>
    </source>
</evidence>
<accession>A0A9N9S7I3</accession>
<keyword evidence="6" id="KW-0496">Mitochondrion</keyword>
<feature type="compositionally biased region" description="Polar residues" evidence="8">
    <location>
        <begin position="61"/>
        <end position="80"/>
    </location>
</feature>
<dbReference type="InterPro" id="IPR019392">
    <property type="entry name" value="Miga"/>
</dbReference>
<feature type="region of interest" description="Disordered" evidence="8">
    <location>
        <begin position="52"/>
        <end position="85"/>
    </location>
</feature>
<feature type="transmembrane region" description="Helical" evidence="9">
    <location>
        <begin position="17"/>
        <end position="36"/>
    </location>
</feature>
<keyword evidence="3 9" id="KW-0812">Transmembrane</keyword>
<evidence type="ECO:0000256" key="2">
    <source>
        <dbReference type="ARBA" id="ARBA00008969"/>
    </source>
</evidence>
<gene>
    <name evidence="10" type="ORF">CHIRRI_LOCUS14901</name>
</gene>
<dbReference type="Pfam" id="PF10265">
    <property type="entry name" value="Miga"/>
    <property type="match status" value="1"/>
</dbReference>
<dbReference type="EMBL" id="OU895880">
    <property type="protein sequence ID" value="CAG9812096.1"/>
    <property type="molecule type" value="Genomic_DNA"/>
</dbReference>
<name>A0A9N9S7I3_9DIPT</name>
<dbReference type="Proteomes" id="UP001153620">
    <property type="component" value="Chromosome 4"/>
</dbReference>
<evidence type="ECO:0000256" key="5">
    <source>
        <dbReference type="ARBA" id="ARBA00022989"/>
    </source>
</evidence>
<evidence type="ECO:0000256" key="8">
    <source>
        <dbReference type="SAM" id="MobiDB-lite"/>
    </source>
</evidence>
<dbReference type="GO" id="GO:0008053">
    <property type="term" value="P:mitochondrial fusion"/>
    <property type="evidence" value="ECO:0007669"/>
    <property type="project" value="InterPro"/>
</dbReference>
<comment type="similarity">
    <text evidence="2">Belongs to the mitoguardin family.</text>
</comment>